<protein>
    <recommendedName>
        <fullName evidence="2">DNA polymerase III subunit delta</fullName>
        <ecNumber evidence="1">2.7.7.7</ecNumber>
    </recommendedName>
</protein>
<dbReference type="PANTHER" id="PTHR34388">
    <property type="entry name" value="DNA POLYMERASE III SUBUNIT DELTA"/>
    <property type="match status" value="1"/>
</dbReference>
<dbReference type="SUPFAM" id="SSF48019">
    <property type="entry name" value="post-AAA+ oligomerization domain-like"/>
    <property type="match status" value="1"/>
</dbReference>
<dbReference type="EMBL" id="QXXA01000004">
    <property type="protein sequence ID" value="NBI05674.1"/>
    <property type="molecule type" value="Genomic_DNA"/>
</dbReference>
<evidence type="ECO:0000313" key="11">
    <source>
        <dbReference type="EMBL" id="NBI05674.1"/>
    </source>
</evidence>
<evidence type="ECO:0000256" key="1">
    <source>
        <dbReference type="ARBA" id="ARBA00012417"/>
    </source>
</evidence>
<evidence type="ECO:0000256" key="7">
    <source>
        <dbReference type="ARBA" id="ARBA00034754"/>
    </source>
</evidence>
<dbReference type="Gene3D" id="3.40.50.300">
    <property type="entry name" value="P-loop containing nucleotide triphosphate hydrolases"/>
    <property type="match status" value="1"/>
</dbReference>
<evidence type="ECO:0000259" key="10">
    <source>
        <dbReference type="Pfam" id="PF21694"/>
    </source>
</evidence>
<dbReference type="InterPro" id="IPR008921">
    <property type="entry name" value="DNA_pol3_clamp-load_cplx_C"/>
</dbReference>
<comment type="catalytic activity">
    <reaction evidence="8">
        <text>DNA(n) + a 2'-deoxyribonucleoside 5'-triphosphate = DNA(n+1) + diphosphate</text>
        <dbReference type="Rhea" id="RHEA:22508"/>
        <dbReference type="Rhea" id="RHEA-COMP:17339"/>
        <dbReference type="Rhea" id="RHEA-COMP:17340"/>
        <dbReference type="ChEBI" id="CHEBI:33019"/>
        <dbReference type="ChEBI" id="CHEBI:61560"/>
        <dbReference type="ChEBI" id="CHEBI:173112"/>
        <dbReference type="EC" id="2.7.7.7"/>
    </reaction>
</comment>
<organism evidence="11 12">
    <name type="scientific">Senegalia massiliensis</name>
    <dbReference type="NCBI Taxonomy" id="1720316"/>
    <lineage>
        <taxon>Bacteria</taxon>
        <taxon>Bacillati</taxon>
        <taxon>Bacillota</taxon>
        <taxon>Clostridia</taxon>
        <taxon>Eubacteriales</taxon>
        <taxon>Clostridiaceae</taxon>
        <taxon>Senegalia</taxon>
    </lineage>
</organism>
<dbReference type="GO" id="GO:0009360">
    <property type="term" value="C:DNA polymerase III complex"/>
    <property type="evidence" value="ECO:0007669"/>
    <property type="project" value="InterPro"/>
</dbReference>
<dbReference type="GO" id="GO:0003887">
    <property type="term" value="F:DNA-directed DNA polymerase activity"/>
    <property type="evidence" value="ECO:0007669"/>
    <property type="project" value="UniProtKB-KW"/>
</dbReference>
<dbReference type="RefSeq" id="WP_160196172.1">
    <property type="nucleotide sequence ID" value="NZ_QXXA01000004.1"/>
</dbReference>
<keyword evidence="6" id="KW-0239">DNA-directed DNA polymerase</keyword>
<dbReference type="Proteomes" id="UP000467132">
    <property type="component" value="Unassembled WGS sequence"/>
</dbReference>
<dbReference type="InterPro" id="IPR005790">
    <property type="entry name" value="DNA_polIII_delta"/>
</dbReference>
<gene>
    <name evidence="11" type="primary">holA</name>
    <name evidence="11" type="ORF">D3Z33_02245</name>
</gene>
<evidence type="ECO:0000313" key="12">
    <source>
        <dbReference type="Proteomes" id="UP000467132"/>
    </source>
</evidence>
<comment type="similarity">
    <text evidence="7">Belongs to the DNA polymerase HolA subunit family.</text>
</comment>
<dbReference type="Gene3D" id="1.20.272.10">
    <property type="match status" value="1"/>
</dbReference>
<evidence type="ECO:0000256" key="4">
    <source>
        <dbReference type="ARBA" id="ARBA00022695"/>
    </source>
</evidence>
<name>A0A845QUG8_9CLOT</name>
<keyword evidence="12" id="KW-1185">Reference proteome</keyword>
<feature type="domain" description="DNA polymerase III delta subunit-like C-terminal" evidence="10">
    <location>
        <begin position="220"/>
        <end position="339"/>
    </location>
</feature>
<keyword evidence="5" id="KW-0235">DNA replication</keyword>
<dbReference type="Pfam" id="PF21694">
    <property type="entry name" value="DNA_pol3_delta_C"/>
    <property type="match status" value="1"/>
</dbReference>
<dbReference type="AlphaFoldDB" id="A0A845QUG8"/>
<keyword evidence="3 11" id="KW-0808">Transferase</keyword>
<dbReference type="SUPFAM" id="SSF52540">
    <property type="entry name" value="P-loop containing nucleoside triphosphate hydrolases"/>
    <property type="match status" value="1"/>
</dbReference>
<dbReference type="Gene3D" id="1.10.8.60">
    <property type="match status" value="1"/>
</dbReference>
<reference evidence="11 12" key="1">
    <citation type="submission" date="2018-08" db="EMBL/GenBank/DDBJ databases">
        <title>Murine metabolic-syndrome-specific gut microbial biobank.</title>
        <authorList>
            <person name="Liu C."/>
        </authorList>
    </citation>
    <scope>NUCLEOTIDE SEQUENCE [LARGE SCALE GENOMIC DNA]</scope>
    <source>
        <strain evidence="11 12">583</strain>
    </source>
</reference>
<dbReference type="InterPro" id="IPR048466">
    <property type="entry name" value="DNA_pol3_delta-like_C"/>
</dbReference>
<evidence type="ECO:0000256" key="3">
    <source>
        <dbReference type="ARBA" id="ARBA00022679"/>
    </source>
</evidence>
<evidence type="ECO:0000256" key="8">
    <source>
        <dbReference type="ARBA" id="ARBA00049244"/>
    </source>
</evidence>
<dbReference type="Pfam" id="PF06144">
    <property type="entry name" value="DNA_pol3_delta"/>
    <property type="match status" value="1"/>
</dbReference>
<dbReference type="InterPro" id="IPR010372">
    <property type="entry name" value="DNA_pol3_delta_N"/>
</dbReference>
<evidence type="ECO:0000259" key="9">
    <source>
        <dbReference type="Pfam" id="PF06144"/>
    </source>
</evidence>
<proteinExistence type="inferred from homology"/>
<dbReference type="PANTHER" id="PTHR34388:SF1">
    <property type="entry name" value="DNA POLYMERASE III SUBUNIT DELTA"/>
    <property type="match status" value="1"/>
</dbReference>
<dbReference type="OrthoDB" id="9775929at2"/>
<sequence>MGYKEIIDDIRKNDLKNIYIFLGQEVFLIDFCIEKIKEKYIDPNFETLNYITIDGKDINSVDAINAAETLPFMSEKKLVVINDPPWFSNQSKIEEAKDILSYVDKPSTSTILIFNIKMVSIDKRKKIVKRIKKQGGIIEFNKIRGSELEKWVEKEFKKKNKTIDKKSIDRFINITGYLSSDSEITLYDMKNEIEKTVNYIGEEERIKENDIEKVLIKSLQSNIFELVDAIAEKRFNKAISIFNIMILNNEPPQLIIHMITRQFRLLLMSKVLQLKGYSIIELSKKMKVPNFVAKKILNQSKNFSLDTLKGNLETCINTDKSIKKGKIDAKLGIEILIMNMNKQ</sequence>
<evidence type="ECO:0000256" key="6">
    <source>
        <dbReference type="ARBA" id="ARBA00022932"/>
    </source>
</evidence>
<accession>A0A845QUG8</accession>
<dbReference type="GO" id="GO:0003677">
    <property type="term" value="F:DNA binding"/>
    <property type="evidence" value="ECO:0007669"/>
    <property type="project" value="InterPro"/>
</dbReference>
<dbReference type="NCBIfam" id="TIGR01128">
    <property type="entry name" value="holA"/>
    <property type="match status" value="1"/>
</dbReference>
<feature type="domain" description="DNA polymerase III delta N-terminal" evidence="9">
    <location>
        <begin position="19"/>
        <end position="140"/>
    </location>
</feature>
<dbReference type="InterPro" id="IPR027417">
    <property type="entry name" value="P-loop_NTPase"/>
</dbReference>
<comment type="caution">
    <text evidence="11">The sequence shown here is derived from an EMBL/GenBank/DDBJ whole genome shotgun (WGS) entry which is preliminary data.</text>
</comment>
<evidence type="ECO:0000256" key="2">
    <source>
        <dbReference type="ARBA" id="ARBA00017703"/>
    </source>
</evidence>
<evidence type="ECO:0000256" key="5">
    <source>
        <dbReference type="ARBA" id="ARBA00022705"/>
    </source>
</evidence>
<keyword evidence="4 11" id="KW-0548">Nucleotidyltransferase</keyword>
<dbReference type="EC" id="2.7.7.7" evidence="1"/>
<dbReference type="GO" id="GO:0006261">
    <property type="term" value="P:DNA-templated DNA replication"/>
    <property type="evidence" value="ECO:0007669"/>
    <property type="project" value="TreeGrafter"/>
</dbReference>